<dbReference type="PANTHER" id="PTHR37984">
    <property type="entry name" value="PROTEIN CBG26694"/>
    <property type="match status" value="1"/>
</dbReference>
<dbReference type="GO" id="GO:0003964">
    <property type="term" value="F:RNA-directed DNA polymerase activity"/>
    <property type="evidence" value="ECO:0007669"/>
    <property type="project" value="UniProtKB-KW"/>
</dbReference>
<gene>
    <name evidence="8" type="ORF">OXX778_LOCUS23530</name>
</gene>
<evidence type="ECO:0000313" key="8">
    <source>
        <dbReference type="EMBL" id="CAF1158453.1"/>
    </source>
</evidence>
<reference evidence="8" key="1">
    <citation type="submission" date="2021-02" db="EMBL/GenBank/DDBJ databases">
        <authorList>
            <person name="Nowell W R."/>
        </authorList>
    </citation>
    <scope>NUCLEOTIDE SEQUENCE</scope>
    <source>
        <strain evidence="8">Ploen Becks lab</strain>
    </source>
</reference>
<feature type="domain" description="Reverse transcriptase RNase H-like" evidence="7">
    <location>
        <begin position="1"/>
        <end position="67"/>
    </location>
</feature>
<accession>A0A814T8L5</accession>
<comment type="caution">
    <text evidence="8">The sequence shown here is derived from an EMBL/GenBank/DDBJ whole genome shotgun (WGS) entry which is preliminary data.</text>
</comment>
<proteinExistence type="predicted"/>
<keyword evidence="5" id="KW-0378">Hydrolase</keyword>
<name>A0A814T8L5_9BILA</name>
<dbReference type="InterPro" id="IPR041373">
    <property type="entry name" value="RT_RNaseH"/>
</dbReference>
<dbReference type="OrthoDB" id="425619at2759"/>
<dbReference type="InterPro" id="IPR050951">
    <property type="entry name" value="Retrovirus_Pol_polyprotein"/>
</dbReference>
<dbReference type="SUPFAM" id="SSF56672">
    <property type="entry name" value="DNA/RNA polymerases"/>
    <property type="match status" value="1"/>
</dbReference>
<keyword evidence="1" id="KW-0808">Transferase</keyword>
<dbReference type="Pfam" id="PF17917">
    <property type="entry name" value="RT_RNaseH"/>
    <property type="match status" value="1"/>
</dbReference>
<feature type="non-terminal residue" evidence="8">
    <location>
        <position position="1"/>
    </location>
</feature>
<evidence type="ECO:0000259" key="7">
    <source>
        <dbReference type="Pfam" id="PF17917"/>
    </source>
</evidence>
<dbReference type="GO" id="GO:0016787">
    <property type="term" value="F:hydrolase activity"/>
    <property type="evidence" value="ECO:0007669"/>
    <property type="project" value="UniProtKB-KW"/>
</dbReference>
<keyword evidence="9" id="KW-1185">Reference proteome</keyword>
<evidence type="ECO:0000313" key="9">
    <source>
        <dbReference type="Proteomes" id="UP000663879"/>
    </source>
</evidence>
<evidence type="ECO:0000256" key="4">
    <source>
        <dbReference type="ARBA" id="ARBA00022759"/>
    </source>
</evidence>
<keyword evidence="2" id="KW-0548">Nucleotidyltransferase</keyword>
<dbReference type="AlphaFoldDB" id="A0A814T8L5"/>
<evidence type="ECO:0000256" key="5">
    <source>
        <dbReference type="ARBA" id="ARBA00022801"/>
    </source>
</evidence>
<keyword evidence="4" id="KW-0255">Endonuclease</keyword>
<evidence type="ECO:0000256" key="3">
    <source>
        <dbReference type="ARBA" id="ARBA00022722"/>
    </source>
</evidence>
<evidence type="ECO:0000256" key="6">
    <source>
        <dbReference type="ARBA" id="ARBA00022918"/>
    </source>
</evidence>
<dbReference type="PANTHER" id="PTHR37984:SF5">
    <property type="entry name" value="PROTEIN NYNRIN-LIKE"/>
    <property type="match status" value="1"/>
</dbReference>
<organism evidence="8 9">
    <name type="scientific">Brachionus calyciflorus</name>
    <dbReference type="NCBI Taxonomy" id="104777"/>
    <lineage>
        <taxon>Eukaryota</taxon>
        <taxon>Metazoa</taxon>
        <taxon>Spiralia</taxon>
        <taxon>Gnathifera</taxon>
        <taxon>Rotifera</taxon>
        <taxon>Eurotatoria</taxon>
        <taxon>Monogononta</taxon>
        <taxon>Pseudotrocha</taxon>
        <taxon>Ploima</taxon>
        <taxon>Brachionidae</taxon>
        <taxon>Brachionus</taxon>
    </lineage>
</organism>
<protein>
    <recommendedName>
        <fullName evidence="7">Reverse transcriptase RNase H-like domain-containing protein</fullName>
    </recommendedName>
</protein>
<keyword evidence="6" id="KW-0695">RNA-directed DNA polymerase</keyword>
<dbReference type="InterPro" id="IPR043502">
    <property type="entry name" value="DNA/RNA_pol_sf"/>
</dbReference>
<evidence type="ECO:0000256" key="2">
    <source>
        <dbReference type="ARBA" id="ARBA00022695"/>
    </source>
</evidence>
<evidence type="ECO:0000256" key="1">
    <source>
        <dbReference type="ARBA" id="ARBA00022679"/>
    </source>
</evidence>
<dbReference type="EMBL" id="CAJNOC010013421">
    <property type="protein sequence ID" value="CAF1158453.1"/>
    <property type="molecule type" value="Genomic_DNA"/>
</dbReference>
<sequence>ACYSRLLNKHEINCKTTEKECLAVIECRREWRNYGEIEFVVDYSALQWLNSIKNPQGRLGRWSLELHDVDLKISYRPGKNHGNADAISRPVINFIINENEEDENFHSRDPYKNILLNEAIISKRLRKYSQG</sequence>
<keyword evidence="3" id="KW-0540">Nuclease</keyword>
<dbReference type="GO" id="GO:0004519">
    <property type="term" value="F:endonuclease activity"/>
    <property type="evidence" value="ECO:0007669"/>
    <property type="project" value="UniProtKB-KW"/>
</dbReference>
<dbReference type="Proteomes" id="UP000663879">
    <property type="component" value="Unassembled WGS sequence"/>
</dbReference>